<name>A0AAE3DBT8_9FIRM</name>
<evidence type="ECO:0000256" key="3">
    <source>
        <dbReference type="ARBA" id="ARBA00022552"/>
    </source>
</evidence>
<protein>
    <recommendedName>
        <fullName evidence="9">Endoribonuclease YbeY</fullName>
        <ecNumber evidence="9">3.1.-.-</ecNumber>
    </recommendedName>
</protein>
<dbReference type="PROSITE" id="PS01306">
    <property type="entry name" value="UPF0054"/>
    <property type="match status" value="1"/>
</dbReference>
<dbReference type="Gene3D" id="3.40.390.30">
    <property type="entry name" value="Metalloproteases ('zincins'), catalytic domain"/>
    <property type="match status" value="1"/>
</dbReference>
<gene>
    <name evidence="9 10" type="primary">ybeY</name>
    <name evidence="10" type="ORF">LKD36_05785</name>
</gene>
<keyword evidence="5 9" id="KW-0479">Metal-binding</keyword>
<dbReference type="RefSeq" id="WP_308459046.1">
    <property type="nucleotide sequence ID" value="NZ_JAJEPS010000004.1"/>
</dbReference>
<comment type="function">
    <text evidence="9">Single strand-specific metallo-endoribonuclease involved in late-stage 70S ribosome quality control and in maturation of the 3' terminus of the 16S rRNA.</text>
</comment>
<comment type="caution">
    <text evidence="10">The sequence shown here is derived from an EMBL/GenBank/DDBJ whole genome shotgun (WGS) entry which is preliminary data.</text>
</comment>
<dbReference type="EC" id="3.1.-.-" evidence="9"/>
<dbReference type="NCBIfam" id="TIGR00043">
    <property type="entry name" value="rRNA maturation RNase YbeY"/>
    <property type="match status" value="1"/>
</dbReference>
<evidence type="ECO:0000313" key="10">
    <source>
        <dbReference type="EMBL" id="MCC2125689.1"/>
    </source>
</evidence>
<keyword evidence="8 9" id="KW-0862">Zinc</keyword>
<comment type="subcellular location">
    <subcellularLocation>
        <location evidence="9">Cytoplasm</location>
    </subcellularLocation>
</comment>
<dbReference type="EMBL" id="JAJEPS010000004">
    <property type="protein sequence ID" value="MCC2125689.1"/>
    <property type="molecule type" value="Genomic_DNA"/>
</dbReference>
<dbReference type="PANTHER" id="PTHR46986">
    <property type="entry name" value="ENDORIBONUCLEASE YBEY, CHLOROPLASTIC"/>
    <property type="match status" value="1"/>
</dbReference>
<keyword evidence="4 9" id="KW-0540">Nuclease</keyword>
<comment type="cofactor">
    <cofactor evidence="9">
        <name>Zn(2+)</name>
        <dbReference type="ChEBI" id="CHEBI:29105"/>
    </cofactor>
    <text evidence="9">Binds 1 zinc ion.</text>
</comment>
<dbReference type="GO" id="GO:0005737">
    <property type="term" value="C:cytoplasm"/>
    <property type="evidence" value="ECO:0007669"/>
    <property type="project" value="UniProtKB-SubCell"/>
</dbReference>
<dbReference type="SUPFAM" id="SSF55486">
    <property type="entry name" value="Metalloproteases ('zincins'), catalytic domain"/>
    <property type="match status" value="1"/>
</dbReference>
<dbReference type="InterPro" id="IPR020549">
    <property type="entry name" value="YbeY_CS"/>
</dbReference>
<dbReference type="GO" id="GO:0004521">
    <property type="term" value="F:RNA endonuclease activity"/>
    <property type="evidence" value="ECO:0007669"/>
    <property type="project" value="UniProtKB-UniRule"/>
</dbReference>
<organism evidence="10 11">
    <name type="scientific">Hominiventricola filiformis</name>
    <dbReference type="NCBI Taxonomy" id="2885352"/>
    <lineage>
        <taxon>Bacteria</taxon>
        <taxon>Bacillati</taxon>
        <taxon>Bacillota</taxon>
        <taxon>Clostridia</taxon>
        <taxon>Lachnospirales</taxon>
        <taxon>Lachnospiraceae</taxon>
        <taxon>Hominiventricola</taxon>
    </lineage>
</organism>
<evidence type="ECO:0000256" key="1">
    <source>
        <dbReference type="ARBA" id="ARBA00010875"/>
    </source>
</evidence>
<evidence type="ECO:0000256" key="8">
    <source>
        <dbReference type="ARBA" id="ARBA00022833"/>
    </source>
</evidence>
<dbReference type="AlphaFoldDB" id="A0AAE3DBT8"/>
<dbReference type="Pfam" id="PF02130">
    <property type="entry name" value="YbeY"/>
    <property type="match status" value="1"/>
</dbReference>
<accession>A0AAE3DBT8</accession>
<evidence type="ECO:0000256" key="7">
    <source>
        <dbReference type="ARBA" id="ARBA00022801"/>
    </source>
</evidence>
<keyword evidence="6 9" id="KW-0255">Endonuclease</keyword>
<keyword evidence="3 9" id="KW-0698">rRNA processing</keyword>
<dbReference type="Proteomes" id="UP001198220">
    <property type="component" value="Unassembled WGS sequence"/>
</dbReference>
<dbReference type="InterPro" id="IPR023091">
    <property type="entry name" value="MetalPrtase_cat_dom_sf_prd"/>
</dbReference>
<keyword evidence="9" id="KW-0963">Cytoplasm</keyword>
<dbReference type="GO" id="GO:0004222">
    <property type="term" value="F:metalloendopeptidase activity"/>
    <property type="evidence" value="ECO:0007669"/>
    <property type="project" value="InterPro"/>
</dbReference>
<evidence type="ECO:0000256" key="2">
    <source>
        <dbReference type="ARBA" id="ARBA00022517"/>
    </source>
</evidence>
<dbReference type="GO" id="GO:0006364">
    <property type="term" value="P:rRNA processing"/>
    <property type="evidence" value="ECO:0007669"/>
    <property type="project" value="UniProtKB-UniRule"/>
</dbReference>
<dbReference type="HAMAP" id="MF_00009">
    <property type="entry name" value="Endoribonucl_YbeY"/>
    <property type="match status" value="1"/>
</dbReference>
<sequence>MTLNLEDEYGLELGIDYEGTASLVISQVLEEEGCPYEAEVNLLLTSNEEIHRMNREYRDVDRPTDVLSFPQVEYESPVDFSWAEAHERDCFDPDTGELLLGDIVISLDKVKEQAEKYGHGVRREYAFLIAHSMLHLLGYDHMTEDEAKDMETRQSAVLEHLNITR</sequence>
<feature type="binding site" evidence="9">
    <location>
        <position position="141"/>
    </location>
    <ligand>
        <name>Zn(2+)</name>
        <dbReference type="ChEBI" id="CHEBI:29105"/>
        <note>catalytic</note>
    </ligand>
</feature>
<feature type="binding site" evidence="9">
    <location>
        <position position="135"/>
    </location>
    <ligand>
        <name>Zn(2+)</name>
        <dbReference type="ChEBI" id="CHEBI:29105"/>
        <note>catalytic</note>
    </ligand>
</feature>
<keyword evidence="11" id="KW-1185">Reference proteome</keyword>
<comment type="similarity">
    <text evidence="1 9">Belongs to the endoribonuclease YbeY family.</text>
</comment>
<dbReference type="InterPro" id="IPR002036">
    <property type="entry name" value="YbeY"/>
</dbReference>
<feature type="binding site" evidence="9">
    <location>
        <position position="131"/>
    </location>
    <ligand>
        <name>Zn(2+)</name>
        <dbReference type="ChEBI" id="CHEBI:29105"/>
        <note>catalytic</note>
    </ligand>
</feature>
<keyword evidence="2 9" id="KW-0690">Ribosome biogenesis</keyword>
<reference evidence="10 11" key="1">
    <citation type="submission" date="2021-10" db="EMBL/GenBank/DDBJ databases">
        <title>Anaerobic single-cell dispensing facilitates the cultivation of human gut bacteria.</title>
        <authorList>
            <person name="Afrizal A."/>
        </authorList>
    </citation>
    <scope>NUCLEOTIDE SEQUENCE [LARGE SCALE GENOMIC DNA]</scope>
    <source>
        <strain evidence="10 11">CLA-AA-H276</strain>
    </source>
</reference>
<evidence type="ECO:0000256" key="6">
    <source>
        <dbReference type="ARBA" id="ARBA00022759"/>
    </source>
</evidence>
<proteinExistence type="inferred from homology"/>
<evidence type="ECO:0000313" key="11">
    <source>
        <dbReference type="Proteomes" id="UP001198220"/>
    </source>
</evidence>
<dbReference type="PANTHER" id="PTHR46986:SF1">
    <property type="entry name" value="ENDORIBONUCLEASE YBEY, CHLOROPLASTIC"/>
    <property type="match status" value="1"/>
</dbReference>
<dbReference type="GO" id="GO:0008270">
    <property type="term" value="F:zinc ion binding"/>
    <property type="evidence" value="ECO:0007669"/>
    <property type="project" value="UniProtKB-UniRule"/>
</dbReference>
<evidence type="ECO:0000256" key="4">
    <source>
        <dbReference type="ARBA" id="ARBA00022722"/>
    </source>
</evidence>
<evidence type="ECO:0000256" key="5">
    <source>
        <dbReference type="ARBA" id="ARBA00022723"/>
    </source>
</evidence>
<keyword evidence="7 9" id="KW-0378">Hydrolase</keyword>
<evidence type="ECO:0000256" key="9">
    <source>
        <dbReference type="HAMAP-Rule" id="MF_00009"/>
    </source>
</evidence>